<dbReference type="PANTHER" id="PTHR47967">
    <property type="entry name" value="OS07G0603500 PROTEIN-RELATED"/>
    <property type="match status" value="1"/>
</dbReference>
<dbReference type="SUPFAM" id="SSF50630">
    <property type="entry name" value="Acid proteases"/>
    <property type="match status" value="2"/>
</dbReference>
<evidence type="ECO:0000256" key="4">
    <source>
        <dbReference type="ARBA" id="ARBA00022801"/>
    </source>
</evidence>
<proteinExistence type="inferred from homology"/>
<dbReference type="AlphaFoldDB" id="A0A498JYN4"/>
<evidence type="ECO:0000259" key="6">
    <source>
        <dbReference type="PROSITE" id="PS51767"/>
    </source>
</evidence>
<reference evidence="7 8" key="1">
    <citation type="submission" date="2018-10" db="EMBL/GenBank/DDBJ databases">
        <title>A high-quality apple genome assembly.</title>
        <authorList>
            <person name="Hu J."/>
        </authorList>
    </citation>
    <scope>NUCLEOTIDE SEQUENCE [LARGE SCALE GENOMIC DNA]</scope>
    <source>
        <strain evidence="8">cv. HFTH1</strain>
        <tissue evidence="7">Young leaf</tissue>
    </source>
</reference>
<evidence type="ECO:0000256" key="5">
    <source>
        <dbReference type="ARBA" id="ARBA00023180"/>
    </source>
</evidence>
<dbReference type="Pfam" id="PF14543">
    <property type="entry name" value="TAXi_N"/>
    <property type="match status" value="2"/>
</dbReference>
<dbReference type="PROSITE" id="PS51767">
    <property type="entry name" value="PEPTIDASE_A1"/>
    <property type="match status" value="1"/>
</dbReference>
<dbReference type="Proteomes" id="UP000290289">
    <property type="component" value="Chromosome 5"/>
</dbReference>
<dbReference type="InterPro" id="IPR021109">
    <property type="entry name" value="Peptidase_aspartic_dom_sf"/>
</dbReference>
<name>A0A498JYN4_MALDO</name>
<dbReference type="CDD" id="cd05476">
    <property type="entry name" value="pepsin_A_like_plant"/>
    <property type="match status" value="1"/>
</dbReference>
<dbReference type="Gene3D" id="2.40.70.10">
    <property type="entry name" value="Acid Proteases"/>
    <property type="match status" value="5"/>
</dbReference>
<dbReference type="PROSITE" id="PS00141">
    <property type="entry name" value="ASP_PROTEASE"/>
    <property type="match status" value="1"/>
</dbReference>
<comment type="similarity">
    <text evidence="1">Belongs to the peptidase A1 family.</text>
</comment>
<dbReference type="InterPro" id="IPR032861">
    <property type="entry name" value="TAXi_N"/>
</dbReference>
<gene>
    <name evidence="7" type="ORF">DVH24_011448</name>
</gene>
<comment type="caution">
    <text evidence="7">The sequence shown here is derived from an EMBL/GenBank/DDBJ whole genome shotgun (WGS) entry which is preliminary data.</text>
</comment>
<accession>A0A498JYN4</accession>
<dbReference type="GO" id="GO:0006508">
    <property type="term" value="P:proteolysis"/>
    <property type="evidence" value="ECO:0007669"/>
    <property type="project" value="UniProtKB-KW"/>
</dbReference>
<keyword evidence="2" id="KW-0645">Protease</keyword>
<dbReference type="InterPro" id="IPR034161">
    <property type="entry name" value="Pepsin-like_plant"/>
</dbReference>
<evidence type="ECO:0000256" key="3">
    <source>
        <dbReference type="ARBA" id="ARBA00022750"/>
    </source>
</evidence>
<evidence type="ECO:0000256" key="1">
    <source>
        <dbReference type="ARBA" id="ARBA00007447"/>
    </source>
</evidence>
<organism evidence="7 8">
    <name type="scientific">Malus domestica</name>
    <name type="common">Apple</name>
    <name type="synonym">Pyrus malus</name>
    <dbReference type="NCBI Taxonomy" id="3750"/>
    <lineage>
        <taxon>Eukaryota</taxon>
        <taxon>Viridiplantae</taxon>
        <taxon>Streptophyta</taxon>
        <taxon>Embryophyta</taxon>
        <taxon>Tracheophyta</taxon>
        <taxon>Spermatophyta</taxon>
        <taxon>Magnoliopsida</taxon>
        <taxon>eudicotyledons</taxon>
        <taxon>Gunneridae</taxon>
        <taxon>Pentapetalae</taxon>
        <taxon>rosids</taxon>
        <taxon>fabids</taxon>
        <taxon>Rosales</taxon>
        <taxon>Rosaceae</taxon>
        <taxon>Amygdaloideae</taxon>
        <taxon>Maleae</taxon>
        <taxon>Malus</taxon>
    </lineage>
</organism>
<sequence length="772" mass="85385">MIFNNFQDLASYHVRIGVGTLSTASQYKSYNLLVDTGSDLTWLQSDGCRTHHCFKSVDEPFPVAFDKDGNKMSGILGLGFGSRSFVTQLQSAGQSDGRFSYCFRLEPQAGPTPSFLKFGADIEEKPDLSLTALRKYNDASLHYVNLLGISIMGGRLNIPPEGIEAVFSAMGEAIVRKIPSRFPPLEPCYEVVNKQAFTRYPWITFHFDNNADLNLEYGPTFFVVENESGNMEFCLAILPEPDNHSLNAIGAFQQINSRFIYDTKDGNIEFCLAMIPDDNPHGMTSTGAYQQTKTKTPVFLFLLSSLLALLVQCHIITAKPGGLTIELIHRNDPQSPFYQPNLTHKQRIQALTNQSIARAQYLKNMTTLAAANNQTFSYSPETVRMLMNLNMGVALYSVKIGIGTIPTSSPQFKVYNLVVDTASDLTWLQCEECEQHRCFAVVDEPFPSSRSTSYQHLPCNAHPLCQGFCIGDFCSFERTYADRSFVAGYLSSETFSFDSSTGPGRESIQGLVFGCAIDSNQVSFAGDTNQISGVLGLGFGPRTFVSQLDPLGQSNGRFSYCLRRERIVGPITSYLKFGADIQQRPDLSVTGLRRFNTIAYYYINLLGISVNGHMLPIPPEEFAIRDDGTGGSMIDSGSTFTRISRHAHDVLVSALEAVFAASGEGTLRRLPAGEYGPFELCYEVLRPEAFLGFPIITFNLQNNANMHVDHEAAFLTGTGASGNLKFCLAMLPESNPIMPTSIGAFQQTNYRFIYDTKEFKLYFGPENCFASS</sequence>
<dbReference type="GO" id="GO:0005576">
    <property type="term" value="C:extracellular region"/>
    <property type="evidence" value="ECO:0007669"/>
    <property type="project" value="TreeGrafter"/>
</dbReference>
<evidence type="ECO:0000313" key="8">
    <source>
        <dbReference type="Proteomes" id="UP000290289"/>
    </source>
</evidence>
<keyword evidence="8" id="KW-1185">Reference proteome</keyword>
<dbReference type="InterPro" id="IPR051708">
    <property type="entry name" value="Plant_Aspart_Prot_A1"/>
</dbReference>
<dbReference type="InterPro" id="IPR032799">
    <property type="entry name" value="TAXi_C"/>
</dbReference>
<feature type="domain" description="Peptidase A1" evidence="6">
    <location>
        <begin position="396"/>
        <end position="764"/>
    </location>
</feature>
<dbReference type="Pfam" id="PF14541">
    <property type="entry name" value="TAXi_C"/>
    <property type="match status" value="2"/>
</dbReference>
<keyword evidence="4" id="KW-0378">Hydrolase</keyword>
<dbReference type="EMBL" id="RDQH01000331">
    <property type="protein sequence ID" value="RXH99123.1"/>
    <property type="molecule type" value="Genomic_DNA"/>
</dbReference>
<evidence type="ECO:0000313" key="7">
    <source>
        <dbReference type="EMBL" id="RXH99123.1"/>
    </source>
</evidence>
<dbReference type="GO" id="GO:0004190">
    <property type="term" value="F:aspartic-type endopeptidase activity"/>
    <property type="evidence" value="ECO:0007669"/>
    <property type="project" value="UniProtKB-KW"/>
</dbReference>
<dbReference type="PANTHER" id="PTHR47967:SF125">
    <property type="entry name" value="PEPTIDASE A1 DOMAIN-CONTAINING PROTEIN"/>
    <property type="match status" value="1"/>
</dbReference>
<keyword evidence="3" id="KW-0064">Aspartyl protease</keyword>
<dbReference type="InterPro" id="IPR001969">
    <property type="entry name" value="Aspartic_peptidase_AS"/>
</dbReference>
<protein>
    <recommendedName>
        <fullName evidence="6">Peptidase A1 domain-containing protein</fullName>
    </recommendedName>
</protein>
<keyword evidence="5" id="KW-0325">Glycoprotein</keyword>
<evidence type="ECO:0000256" key="2">
    <source>
        <dbReference type="ARBA" id="ARBA00022670"/>
    </source>
</evidence>
<dbReference type="InterPro" id="IPR033121">
    <property type="entry name" value="PEPTIDASE_A1"/>
</dbReference>